<dbReference type="Ensembl" id="ENSMMDT00005020203.1">
    <property type="protein sequence ID" value="ENSMMDP00005019735.1"/>
    <property type="gene ID" value="ENSMMDG00005009761.1"/>
</dbReference>
<dbReference type="Pfam" id="PF05699">
    <property type="entry name" value="Dimer_Tnp_hAT"/>
    <property type="match status" value="1"/>
</dbReference>
<accession>A0A667XPW6</accession>
<sequence length="803" mass="90414">MDPLKSKLKNYLFRYQPSTSQWMAGETNVSASTSVTGSPPADVVPSPADVVPSPADVVPSPADAVPSPTDVPSPVDPALWPEHITDTDRLEIVRRGPFKVPEGFSFPKGPDGRAFHINLQLKSLPNKEKIQRSWLVYSAKNNAVFCFACKLFGSKIIKLTETGYGDWSNINICLRSHEGSPDHVKCMLKWKELDMRLKKNATIDQQALALMEAEKKRWQDVLKRLFSITLSLATRNLPFRGSSQSLYQQDNGNFLKEVELLAEFDSVIQRHVAKVTDEASRTHYLGQQTQNEIIQIISSQIVQAIVAKIKEAKYYAIILDCTPDISHKEQMSLVVRIVELVPKPDIKEYFLGYMDVVETTGLNLSNVVLDKLRELDISFKDCRGQAYDNGANMKGKRQGVQARLLKQNSRAVFVPCAAHTMNLVISDAARSSTDAIGYFGYLQRLFCFFSAATQRWDILLKHVKLTLKSWTDVRWESRLQSVMAVRSQVKEVREALLEARQTVTEPVARSEAQSLAEEVGSFRFIICTIVWAEVLSVTNQVNKLLQSSSVQLDIAASLIETAKASLTKYRQSGFSEAIATATELCETLNIEPELKKKRLRSTKKQFGYEAPDEPLNDAQKRLEVDFFNRVVDCALLSLQERFETLSQVRDTFGLLLDFQKVHGMSKEDLHKRCIDMEKTLTDEGEADVDGLEMMQEIINLAQLPLQTTAMEMLTFLHDNNLQEVYPNLWVALRISLTLPVTVASAERSFSKLKLIKTYLRSTMGQERLSGLAVISINAEVAHSLSYDDLISDFASRKCRRALL</sequence>
<protein>
    <recommendedName>
        <fullName evidence="2">TTF-type domain-containing protein</fullName>
    </recommendedName>
</protein>
<dbReference type="AlphaFoldDB" id="A0A667XPW6"/>
<dbReference type="GeneTree" id="ENSGT00940000154356"/>
<organism evidence="3 4">
    <name type="scientific">Myripristis murdjan</name>
    <name type="common">pinecone soldierfish</name>
    <dbReference type="NCBI Taxonomy" id="586833"/>
    <lineage>
        <taxon>Eukaryota</taxon>
        <taxon>Metazoa</taxon>
        <taxon>Chordata</taxon>
        <taxon>Craniata</taxon>
        <taxon>Vertebrata</taxon>
        <taxon>Euteleostomi</taxon>
        <taxon>Actinopterygii</taxon>
        <taxon>Neopterygii</taxon>
        <taxon>Teleostei</taxon>
        <taxon>Neoteleostei</taxon>
        <taxon>Acanthomorphata</taxon>
        <taxon>Holocentriformes</taxon>
        <taxon>Holocentridae</taxon>
        <taxon>Myripristis</taxon>
    </lineage>
</organism>
<dbReference type="GO" id="GO:0046983">
    <property type="term" value="F:protein dimerization activity"/>
    <property type="evidence" value="ECO:0007669"/>
    <property type="project" value="InterPro"/>
</dbReference>
<dbReference type="InterPro" id="IPR008906">
    <property type="entry name" value="HATC_C_dom"/>
</dbReference>
<dbReference type="PANTHER" id="PTHR45749">
    <property type="match status" value="1"/>
</dbReference>
<evidence type="ECO:0000313" key="3">
    <source>
        <dbReference type="Ensembl" id="ENSMMDP00005019735.1"/>
    </source>
</evidence>
<dbReference type="SUPFAM" id="SSF53098">
    <property type="entry name" value="Ribonuclease H-like"/>
    <property type="match status" value="1"/>
</dbReference>
<dbReference type="Pfam" id="PF14291">
    <property type="entry name" value="DUF4371"/>
    <property type="match status" value="1"/>
</dbReference>
<feature type="compositionally biased region" description="Low complexity" evidence="1">
    <location>
        <begin position="38"/>
        <end position="68"/>
    </location>
</feature>
<dbReference type="Proteomes" id="UP000472263">
    <property type="component" value="Chromosome 14"/>
</dbReference>
<feature type="region of interest" description="Disordered" evidence="1">
    <location>
        <begin position="27"/>
        <end position="76"/>
    </location>
</feature>
<evidence type="ECO:0000313" key="4">
    <source>
        <dbReference type="Proteomes" id="UP000472263"/>
    </source>
</evidence>
<feature type="domain" description="TTF-type" evidence="2">
    <location>
        <begin position="126"/>
        <end position="202"/>
    </location>
</feature>
<name>A0A667XPW6_9TELE</name>
<dbReference type="SMART" id="SM00597">
    <property type="entry name" value="ZnF_TTF"/>
    <property type="match status" value="1"/>
</dbReference>
<dbReference type="InterPro" id="IPR006580">
    <property type="entry name" value="Znf_TTF"/>
</dbReference>
<proteinExistence type="predicted"/>
<evidence type="ECO:0000256" key="1">
    <source>
        <dbReference type="SAM" id="MobiDB-lite"/>
    </source>
</evidence>
<dbReference type="InParanoid" id="A0A667XPW6"/>
<keyword evidence="4" id="KW-1185">Reference proteome</keyword>
<feature type="compositionally biased region" description="Polar residues" evidence="1">
    <location>
        <begin position="27"/>
        <end position="37"/>
    </location>
</feature>
<reference evidence="3" key="3">
    <citation type="submission" date="2025-09" db="UniProtKB">
        <authorList>
            <consortium name="Ensembl"/>
        </authorList>
    </citation>
    <scope>IDENTIFICATION</scope>
</reference>
<dbReference type="InterPro" id="IPR012337">
    <property type="entry name" value="RNaseH-like_sf"/>
</dbReference>
<dbReference type="InterPro" id="IPR025398">
    <property type="entry name" value="DUF4371"/>
</dbReference>
<reference evidence="3" key="2">
    <citation type="submission" date="2025-08" db="UniProtKB">
        <authorList>
            <consortium name="Ensembl"/>
        </authorList>
    </citation>
    <scope>IDENTIFICATION</scope>
</reference>
<evidence type="ECO:0000259" key="2">
    <source>
        <dbReference type="SMART" id="SM00597"/>
    </source>
</evidence>
<dbReference type="PANTHER" id="PTHR45749:SF35">
    <property type="entry name" value="AC-LIKE TRANSPOSASE-RELATED"/>
    <property type="match status" value="1"/>
</dbReference>
<reference evidence="3" key="1">
    <citation type="submission" date="2019-06" db="EMBL/GenBank/DDBJ databases">
        <authorList>
            <consortium name="Wellcome Sanger Institute Data Sharing"/>
        </authorList>
    </citation>
    <scope>NUCLEOTIDE SEQUENCE [LARGE SCALE GENOMIC DNA]</scope>
</reference>